<evidence type="ECO:0000256" key="10">
    <source>
        <dbReference type="SAM" id="Phobius"/>
    </source>
</evidence>
<evidence type="ECO:0000256" key="9">
    <source>
        <dbReference type="ARBA" id="ARBA00023180"/>
    </source>
</evidence>
<dbReference type="PANTHER" id="PTHR12129">
    <property type="entry name" value="HEPARAN SULFATE 2-O-SULFOTRANSFERASE"/>
    <property type="match status" value="1"/>
</dbReference>
<reference evidence="12" key="1">
    <citation type="submission" date="2025-08" db="UniProtKB">
        <authorList>
            <consortium name="RefSeq"/>
        </authorList>
    </citation>
    <scope>IDENTIFICATION</scope>
    <source>
        <tissue evidence="12">Testes</tissue>
    </source>
</reference>
<proteinExistence type="inferred from homology"/>
<evidence type="ECO:0000256" key="8">
    <source>
        <dbReference type="ARBA" id="ARBA00023136"/>
    </source>
</evidence>
<gene>
    <name evidence="12" type="primary">LOC100375447</name>
</gene>
<dbReference type="InterPro" id="IPR007734">
    <property type="entry name" value="Heparan_SO4_2-O-STrfase"/>
</dbReference>
<name>A0ABM0GZ73_SACKO</name>
<keyword evidence="3" id="KW-0808">Transferase</keyword>
<evidence type="ECO:0000256" key="3">
    <source>
        <dbReference type="ARBA" id="ARBA00022679"/>
    </source>
</evidence>
<keyword evidence="11" id="KW-1185">Reference proteome</keyword>
<protein>
    <submittedName>
        <fullName evidence="12">Uronyl 2-sulfotransferase-like</fullName>
    </submittedName>
</protein>
<evidence type="ECO:0000313" key="12">
    <source>
        <dbReference type="RefSeq" id="XP_002740642.1"/>
    </source>
</evidence>
<evidence type="ECO:0000256" key="1">
    <source>
        <dbReference type="ARBA" id="ARBA00004323"/>
    </source>
</evidence>
<evidence type="ECO:0000256" key="2">
    <source>
        <dbReference type="ARBA" id="ARBA00010569"/>
    </source>
</evidence>
<accession>A0ABM0GZ73</accession>
<dbReference type="Pfam" id="PF03567">
    <property type="entry name" value="Sulfotransfer_2"/>
    <property type="match status" value="1"/>
</dbReference>
<keyword evidence="8 10" id="KW-0472">Membrane</keyword>
<comment type="subcellular location">
    <subcellularLocation>
        <location evidence="1">Golgi apparatus membrane</location>
        <topology evidence="1">Single-pass type II membrane protein</topology>
    </subcellularLocation>
</comment>
<dbReference type="InterPro" id="IPR005331">
    <property type="entry name" value="Sulfotransferase"/>
</dbReference>
<dbReference type="InterPro" id="IPR027417">
    <property type="entry name" value="P-loop_NTPase"/>
</dbReference>
<keyword evidence="6 10" id="KW-1133">Transmembrane helix</keyword>
<evidence type="ECO:0000256" key="6">
    <source>
        <dbReference type="ARBA" id="ARBA00022989"/>
    </source>
</evidence>
<keyword evidence="7" id="KW-0333">Golgi apparatus</keyword>
<evidence type="ECO:0000256" key="7">
    <source>
        <dbReference type="ARBA" id="ARBA00023034"/>
    </source>
</evidence>
<evidence type="ECO:0000313" key="11">
    <source>
        <dbReference type="Proteomes" id="UP000694865"/>
    </source>
</evidence>
<sequence>MLRIRGYYVSWRLIITAAVSFMFISYLSSTFDVKIDVKMKPLDPRAAEPDPETTEEKNTHLKQSLVDASDGLPLDLRFTRNITRMVFNRVGKCGSRSLIHTIDLLSKKMSYPHVKSKIFTQKKLLEHEQAEFAFEVDSYDPPFIYNRHVNFVDFARYGVDQPYWINQIRDPLNRTVSFFYYTRFGDGMSVRDTSGRNVDLTFDDCVLKNHPECNITNTFAIIPYFCGQDPGCYEPTRYALETAKQNVLKHFIFVGVLEEFTTSLLILEQILPQFFQGAPEAYQQTQEKGLVESYKSVQRKEPSENVKAIMKERLSLEYEFYYFVKRRFDLIKDQLISDGLIHADDAWQ</sequence>
<keyword evidence="5" id="KW-0735">Signal-anchor</keyword>
<dbReference type="Gene3D" id="3.40.50.300">
    <property type="entry name" value="P-loop containing nucleotide triphosphate hydrolases"/>
    <property type="match status" value="1"/>
</dbReference>
<feature type="transmembrane region" description="Helical" evidence="10">
    <location>
        <begin position="7"/>
        <end position="27"/>
    </location>
</feature>
<evidence type="ECO:0000256" key="4">
    <source>
        <dbReference type="ARBA" id="ARBA00022692"/>
    </source>
</evidence>
<dbReference type="RefSeq" id="XP_002740642.1">
    <property type="nucleotide sequence ID" value="XM_002740596.2"/>
</dbReference>
<keyword evidence="4 10" id="KW-0812">Transmembrane</keyword>
<dbReference type="Proteomes" id="UP000694865">
    <property type="component" value="Unplaced"/>
</dbReference>
<comment type="similarity">
    <text evidence="2">Belongs to the sulfotransferase 3 family.</text>
</comment>
<evidence type="ECO:0000256" key="5">
    <source>
        <dbReference type="ARBA" id="ARBA00022968"/>
    </source>
</evidence>
<keyword evidence="9" id="KW-0325">Glycoprotein</keyword>
<dbReference type="PANTHER" id="PTHR12129:SF15">
    <property type="entry name" value="URONYL 2-SULFOTRANSFERASE"/>
    <property type="match status" value="1"/>
</dbReference>
<organism evidence="11 12">
    <name type="scientific">Saccoglossus kowalevskii</name>
    <name type="common">Acorn worm</name>
    <dbReference type="NCBI Taxonomy" id="10224"/>
    <lineage>
        <taxon>Eukaryota</taxon>
        <taxon>Metazoa</taxon>
        <taxon>Hemichordata</taxon>
        <taxon>Enteropneusta</taxon>
        <taxon>Harrimaniidae</taxon>
        <taxon>Saccoglossus</taxon>
    </lineage>
</organism>
<dbReference type="GeneID" id="100375447"/>
<dbReference type="SUPFAM" id="SSF52540">
    <property type="entry name" value="P-loop containing nucleoside triphosphate hydrolases"/>
    <property type="match status" value="1"/>
</dbReference>